<evidence type="ECO:0000256" key="1">
    <source>
        <dbReference type="SAM" id="Phobius"/>
    </source>
</evidence>
<feature type="transmembrane region" description="Helical" evidence="1">
    <location>
        <begin position="20"/>
        <end position="39"/>
    </location>
</feature>
<accession>A0AAV5T597</accession>
<feature type="non-terminal residue" evidence="2">
    <location>
        <position position="1"/>
    </location>
</feature>
<reference evidence="2" key="1">
    <citation type="submission" date="2023-10" db="EMBL/GenBank/DDBJ databases">
        <title>Genome assembly of Pristionchus species.</title>
        <authorList>
            <person name="Yoshida K."/>
            <person name="Sommer R.J."/>
        </authorList>
    </citation>
    <scope>NUCLEOTIDE SEQUENCE</scope>
    <source>
        <strain evidence="2">RS0144</strain>
    </source>
</reference>
<gene>
    <name evidence="2" type="ORF">PENTCL1PPCAC_9031</name>
</gene>
<proteinExistence type="predicted"/>
<comment type="caution">
    <text evidence="2">The sequence shown here is derived from an EMBL/GenBank/DDBJ whole genome shotgun (WGS) entry which is preliminary data.</text>
</comment>
<protein>
    <submittedName>
        <fullName evidence="2">Uncharacterized protein</fullName>
    </submittedName>
</protein>
<keyword evidence="3" id="KW-1185">Reference proteome</keyword>
<dbReference type="Proteomes" id="UP001432027">
    <property type="component" value="Unassembled WGS sequence"/>
</dbReference>
<dbReference type="EMBL" id="BTSX01000002">
    <property type="protein sequence ID" value="GMS86856.1"/>
    <property type="molecule type" value="Genomic_DNA"/>
</dbReference>
<keyword evidence="1" id="KW-0472">Membrane</keyword>
<keyword evidence="1" id="KW-1133">Transmembrane helix</keyword>
<keyword evidence="1" id="KW-0812">Transmembrane</keyword>
<evidence type="ECO:0000313" key="2">
    <source>
        <dbReference type="EMBL" id="GMS86856.1"/>
    </source>
</evidence>
<dbReference type="AlphaFoldDB" id="A0AAV5T597"/>
<evidence type="ECO:0000313" key="3">
    <source>
        <dbReference type="Proteomes" id="UP001432027"/>
    </source>
</evidence>
<name>A0AAV5T597_9BILA</name>
<sequence length="115" mass="12532">SGYSKFHVWTLSISPVLSLGMNSVVCLAIAMSLLCVVFGDDCLRFSKGSYTIIEDCKNGCEYSYEVKDGQTRKLEGGCARKRPNSAMDCSADGGRTVCRCKGDRCNQVGYEMSDS</sequence>
<organism evidence="2 3">
    <name type="scientific">Pristionchus entomophagus</name>
    <dbReference type="NCBI Taxonomy" id="358040"/>
    <lineage>
        <taxon>Eukaryota</taxon>
        <taxon>Metazoa</taxon>
        <taxon>Ecdysozoa</taxon>
        <taxon>Nematoda</taxon>
        <taxon>Chromadorea</taxon>
        <taxon>Rhabditida</taxon>
        <taxon>Rhabditina</taxon>
        <taxon>Diplogasteromorpha</taxon>
        <taxon>Diplogasteroidea</taxon>
        <taxon>Neodiplogasteridae</taxon>
        <taxon>Pristionchus</taxon>
    </lineage>
</organism>